<comment type="caution">
    <text evidence="2">The sequence shown here is derived from an EMBL/GenBank/DDBJ whole genome shotgun (WGS) entry which is preliminary data.</text>
</comment>
<dbReference type="Pfam" id="PF01636">
    <property type="entry name" value="APH"/>
    <property type="match status" value="2"/>
</dbReference>
<dbReference type="AlphaFoldDB" id="A0A2U1UQS8"/>
<gene>
    <name evidence="2" type="ORF">DDT54_10790</name>
</gene>
<sequence>MHGCGSCKGGKMNANGRRGREMKMWRGADAKIVNGDPALPGLSLLLDAQALLRRIRLLPQLERTRALAIEYLRYKPATSCVAGLLLTDADGACRRYYAKALTPERFARVRRRAPQSASLLPDAAVIVALAADDSDLPGLSLLYHPGELGRQMAAWLPEIDPSVPLGWRLLRYKPGRRAVAQIACRGQALAVLRWASAQEYGRIVQGNAIGAALGHIALVGADAQRRLLATRWLEGESLCPEQRGDCPLGEMRLAGEKLAEVHDSDFSLPLRRRGSDDVEALWRVRNTLMAVAPHSVPRFIRLAARIARRLMRLTTPPTLIHGDFSADQLIRLRGDGALRIVDWDRAAYGNPLADIATFQARLELQVIERTVSREQADGAVAALLAGYLPRRALPLGDLGGYVAWAALCLAAEPFRKRAARWPAQLDALLTAAERLLDAPPSGAAVAASDGVAALRDSQRVADAVLAASGAPAGSRLTHSEIVRHKPGKRALVHYRISPPAQAAPWELLGKYGEKGVDERAFRCQLTLWRNGFDNRADVAVPEPLALVPSFNLWLQRKVAARPMADFLFPDAENLRQLGERVGAALARLQQNRALRREIAARRWGIEDELAILRRRLADVAACHPRWRDRLDPLLHAAEKRAIALINERDVCLHRDFYFDQVLVPDDAPGRLVLVDFDLCRLGPAALDAGNYIAHVQEFALRCHGDSAALAPHEQGFCDAFLAHSPGVALDAVQGFTHLSLLRHISLSTQFAERVHTTETLIALCEKALHRWSGL</sequence>
<dbReference type="Proteomes" id="UP000295985">
    <property type="component" value="Unassembled WGS sequence"/>
</dbReference>
<dbReference type="EMBL" id="QDKK01000016">
    <property type="protein sequence ID" value="PWC24039.1"/>
    <property type="molecule type" value="Genomic_DNA"/>
</dbReference>
<proteinExistence type="predicted"/>
<evidence type="ECO:0000259" key="1">
    <source>
        <dbReference type="Pfam" id="PF01636"/>
    </source>
</evidence>
<feature type="domain" description="Aminoglycoside phosphotransferase" evidence="1">
    <location>
        <begin position="536"/>
        <end position="694"/>
    </location>
</feature>
<dbReference type="InterPro" id="IPR052077">
    <property type="entry name" value="CcrZ_PhaseVar_Mediator"/>
</dbReference>
<accession>A0A2U1UQS8</accession>
<feature type="domain" description="Aminoglycoside phosphotransferase" evidence="1">
    <location>
        <begin position="174"/>
        <end position="391"/>
    </location>
</feature>
<name>A0A2U1UQS8_9GAMM</name>
<protein>
    <recommendedName>
        <fullName evidence="1">Aminoglycoside phosphotransferase domain-containing protein</fullName>
    </recommendedName>
</protein>
<evidence type="ECO:0000313" key="3">
    <source>
        <dbReference type="Proteomes" id="UP000295985"/>
    </source>
</evidence>
<dbReference type="InterPro" id="IPR011009">
    <property type="entry name" value="Kinase-like_dom_sf"/>
</dbReference>
<dbReference type="PANTHER" id="PTHR40086">
    <property type="entry name" value="PHOSPHOTRANSFERASE YTMP-RELATED"/>
    <property type="match status" value="1"/>
</dbReference>
<reference evidence="2 3" key="1">
    <citation type="submission" date="2018-04" db="EMBL/GenBank/DDBJ databases">
        <title>Brenneria corticis sp.nov.</title>
        <authorList>
            <person name="Li Y."/>
        </authorList>
    </citation>
    <scope>NUCLEOTIDE SEQUENCE [LARGE SCALE GENOMIC DNA]</scope>
    <source>
        <strain evidence="2 3">LMG 2694</strain>
    </source>
</reference>
<dbReference type="SUPFAM" id="SSF56112">
    <property type="entry name" value="Protein kinase-like (PK-like)"/>
    <property type="match status" value="2"/>
</dbReference>
<evidence type="ECO:0000313" key="2">
    <source>
        <dbReference type="EMBL" id="PWC24039.1"/>
    </source>
</evidence>
<organism evidence="2 3">
    <name type="scientific">Brenneria nigrifluens DSM 30175 = ATCC 13028</name>
    <dbReference type="NCBI Taxonomy" id="1121120"/>
    <lineage>
        <taxon>Bacteria</taxon>
        <taxon>Pseudomonadati</taxon>
        <taxon>Pseudomonadota</taxon>
        <taxon>Gammaproteobacteria</taxon>
        <taxon>Enterobacterales</taxon>
        <taxon>Pectobacteriaceae</taxon>
        <taxon>Brenneria</taxon>
    </lineage>
</organism>
<dbReference type="PANTHER" id="PTHR40086:SF1">
    <property type="entry name" value="CELL CYCLE REGULATOR CCRZ"/>
    <property type="match status" value="1"/>
</dbReference>
<dbReference type="Gene3D" id="3.90.1200.10">
    <property type="match status" value="2"/>
</dbReference>
<dbReference type="InterPro" id="IPR002575">
    <property type="entry name" value="Aminoglycoside_PTrfase"/>
</dbReference>